<evidence type="ECO:0000259" key="10">
    <source>
        <dbReference type="Pfam" id="PF01619"/>
    </source>
</evidence>
<sequence>MKEEQNLLRIGSDSLKKAALNEEAKNFILNNEALFKVLKKAADRYIGGETIKETLFSVRKWNEKGYDVTTDFMGESIRNEKDANEATAEFMNFARAVKKDHLNSSISLDLSHIGLLISKELAMENLKAICEEAGKMNQDVIISMEGTDRTDSILEVYKETLKTHKNLGITLQAYLERTSDDFKEVSQLSGSIRMVKGAYETAKGLSIERGDKLDEIYLGYVEKLLRNNHKCAIASHDEKIYNETIALIEKCKPTNYVLERLLGIRNEEFQKYKDDGYNCRIYIVYGKEWYLYLCNRWAEYPLNIFQGIADMVSERNISDADYGF</sequence>
<dbReference type="EMBL" id="JAKHSK010000023">
    <property type="protein sequence ID" value="MCL6219599.1"/>
    <property type="molecule type" value="Genomic_DNA"/>
</dbReference>
<dbReference type="InterPro" id="IPR015659">
    <property type="entry name" value="Proline_oxidase"/>
</dbReference>
<evidence type="ECO:0000256" key="5">
    <source>
        <dbReference type="ARBA" id="ARBA00022827"/>
    </source>
</evidence>
<evidence type="ECO:0000256" key="2">
    <source>
        <dbReference type="ARBA" id="ARBA00012695"/>
    </source>
</evidence>
<evidence type="ECO:0000313" key="12">
    <source>
        <dbReference type="Proteomes" id="UP001139521"/>
    </source>
</evidence>
<dbReference type="GO" id="GO:0010133">
    <property type="term" value="P:L-proline catabolic process to L-glutamate"/>
    <property type="evidence" value="ECO:0007669"/>
    <property type="project" value="InterPro"/>
</dbReference>
<comment type="catalytic activity">
    <reaction evidence="8">
        <text>L-proline + a quinone = (S)-1-pyrroline-5-carboxylate + a quinol + H(+)</text>
        <dbReference type="Rhea" id="RHEA:23784"/>
        <dbReference type="ChEBI" id="CHEBI:15378"/>
        <dbReference type="ChEBI" id="CHEBI:17388"/>
        <dbReference type="ChEBI" id="CHEBI:24646"/>
        <dbReference type="ChEBI" id="CHEBI:60039"/>
        <dbReference type="ChEBI" id="CHEBI:132124"/>
        <dbReference type="EC" id="1.5.5.2"/>
    </reaction>
</comment>
<name>A0A9X2CP70_9FLAO</name>
<evidence type="ECO:0000256" key="6">
    <source>
        <dbReference type="ARBA" id="ARBA00023002"/>
    </source>
</evidence>
<keyword evidence="6" id="KW-0560">Oxidoreductase</keyword>
<feature type="binding site" evidence="9">
    <location>
        <begin position="235"/>
        <end position="236"/>
    </location>
    <ligand>
        <name>FAD</name>
        <dbReference type="ChEBI" id="CHEBI:57692"/>
    </ligand>
</feature>
<feature type="domain" description="Proline dehydrogenase" evidence="10">
    <location>
        <begin position="58"/>
        <end position="287"/>
    </location>
</feature>
<protein>
    <recommendedName>
        <fullName evidence="2">proline dehydrogenase</fullName>
        <ecNumber evidence="2">1.5.5.2</ecNumber>
    </recommendedName>
</protein>
<dbReference type="PANTHER" id="PTHR13914:SF0">
    <property type="entry name" value="PROLINE DEHYDROGENASE 1, MITOCHONDRIAL"/>
    <property type="match status" value="1"/>
</dbReference>
<feature type="binding site" evidence="9">
    <location>
        <begin position="196"/>
        <end position="198"/>
    </location>
    <ligand>
        <name>FAD</name>
        <dbReference type="ChEBI" id="CHEBI:57692"/>
    </ligand>
</feature>
<comment type="pathway">
    <text evidence="1">Amino-acid degradation; L-proline degradation into L-glutamate; L-glutamate from L-proline: step 1/2.</text>
</comment>
<evidence type="ECO:0000256" key="7">
    <source>
        <dbReference type="ARBA" id="ARBA00023062"/>
    </source>
</evidence>
<proteinExistence type="predicted"/>
<feature type="binding site" evidence="9">
    <location>
        <position position="172"/>
    </location>
    <ligand>
        <name>FAD</name>
        <dbReference type="ChEBI" id="CHEBI:57692"/>
    </ligand>
</feature>
<evidence type="ECO:0000256" key="3">
    <source>
        <dbReference type="ARBA" id="ARBA00022630"/>
    </source>
</evidence>
<evidence type="ECO:0000256" key="4">
    <source>
        <dbReference type="ARBA" id="ARBA00022741"/>
    </source>
</evidence>
<dbReference type="SUPFAM" id="SSF51730">
    <property type="entry name" value="FAD-linked oxidoreductase"/>
    <property type="match status" value="1"/>
</dbReference>
<dbReference type="Pfam" id="PF01619">
    <property type="entry name" value="Pro_dh"/>
    <property type="match status" value="1"/>
</dbReference>
<dbReference type="InterPro" id="IPR008219">
    <property type="entry name" value="PRODH_bac_arc"/>
</dbReference>
<dbReference type="PANTHER" id="PTHR13914">
    <property type="entry name" value="PROLINE OXIDASE"/>
    <property type="match status" value="1"/>
</dbReference>
<dbReference type="GO" id="GO:0004657">
    <property type="term" value="F:proline dehydrogenase activity"/>
    <property type="evidence" value="ECO:0007669"/>
    <property type="project" value="UniProtKB-EC"/>
</dbReference>
<dbReference type="PIRSF" id="PIRSF000196">
    <property type="entry name" value="Pro_dehydrog"/>
    <property type="match status" value="1"/>
</dbReference>
<dbReference type="AlphaFoldDB" id="A0A9X2CP70"/>
<keyword evidence="4 9" id="KW-0547">Nucleotide-binding</keyword>
<organism evidence="11 12">
    <name type="scientific">Zunongwangia pacifica</name>
    <dbReference type="NCBI Taxonomy" id="2911062"/>
    <lineage>
        <taxon>Bacteria</taxon>
        <taxon>Pseudomonadati</taxon>
        <taxon>Bacteroidota</taxon>
        <taxon>Flavobacteriia</taxon>
        <taxon>Flavobacteriales</taxon>
        <taxon>Flavobacteriaceae</taxon>
        <taxon>Zunongwangia</taxon>
    </lineage>
</organism>
<dbReference type="Proteomes" id="UP001139521">
    <property type="component" value="Unassembled WGS sequence"/>
</dbReference>
<dbReference type="InterPro" id="IPR002872">
    <property type="entry name" value="Proline_DH_dom"/>
</dbReference>
<evidence type="ECO:0000256" key="1">
    <source>
        <dbReference type="ARBA" id="ARBA00004739"/>
    </source>
</evidence>
<dbReference type="EC" id="1.5.5.2" evidence="2"/>
<gene>
    <name evidence="11" type="ORF">L1967_14995</name>
</gene>
<comment type="cofactor">
    <cofactor evidence="9">
        <name>FAD</name>
        <dbReference type="ChEBI" id="CHEBI:57692"/>
    </cofactor>
    <text evidence="9">Binds 1 FAD per subunit.</text>
</comment>
<dbReference type="RefSeq" id="WP_249602316.1">
    <property type="nucleotide sequence ID" value="NZ_JAKHSK010000023.1"/>
</dbReference>
<reference evidence="11" key="1">
    <citation type="submission" date="2022-01" db="EMBL/GenBank/DDBJ databases">
        <title>Genome sequencing of Zunongwangia sp. M21534 genome.</title>
        <authorList>
            <person name="Chen Y."/>
            <person name="Dong C."/>
            <person name="Shao Z."/>
        </authorList>
    </citation>
    <scope>NUCLEOTIDE SEQUENCE</scope>
    <source>
        <strain evidence="11">MCCC M21534</strain>
    </source>
</reference>
<evidence type="ECO:0000256" key="8">
    <source>
        <dbReference type="ARBA" id="ARBA00048779"/>
    </source>
</evidence>
<accession>A0A9X2CP70</accession>
<evidence type="ECO:0000313" key="11">
    <source>
        <dbReference type="EMBL" id="MCL6219599.1"/>
    </source>
</evidence>
<dbReference type="GO" id="GO:0000166">
    <property type="term" value="F:nucleotide binding"/>
    <property type="evidence" value="ECO:0007669"/>
    <property type="project" value="UniProtKB-KW"/>
</dbReference>
<keyword evidence="5 9" id="KW-0274">FAD</keyword>
<dbReference type="Gene3D" id="3.20.20.220">
    <property type="match status" value="1"/>
</dbReference>
<dbReference type="InterPro" id="IPR029041">
    <property type="entry name" value="FAD-linked_oxidoreductase-like"/>
</dbReference>
<evidence type="ECO:0000256" key="9">
    <source>
        <dbReference type="PIRSR" id="PIRSR000196-2"/>
    </source>
</evidence>
<keyword evidence="7" id="KW-0642">Proline metabolism</keyword>
<feature type="binding site" evidence="9">
    <location>
        <position position="144"/>
    </location>
    <ligand>
        <name>FAD</name>
        <dbReference type="ChEBI" id="CHEBI:57692"/>
    </ligand>
</feature>
<comment type="caution">
    <text evidence="11">The sequence shown here is derived from an EMBL/GenBank/DDBJ whole genome shotgun (WGS) entry which is preliminary data.</text>
</comment>
<keyword evidence="12" id="KW-1185">Reference proteome</keyword>
<keyword evidence="3" id="KW-0285">Flavoprotein</keyword>